<evidence type="ECO:0000313" key="2">
    <source>
        <dbReference type="Proteomes" id="UP000019402"/>
    </source>
</evidence>
<proteinExistence type="predicted"/>
<protein>
    <submittedName>
        <fullName evidence="1">Site-specific tyrosine recombinase XerC</fullName>
    </submittedName>
</protein>
<reference evidence="1 2" key="1">
    <citation type="journal article" date="2014" name="Genome Announc.">
        <title>Draft Genome Sequence of Cytophaga fermentans JCM 21142T, a Facultative Anaerobe Isolated from Marine Mud.</title>
        <authorList>
            <person name="Starns D."/>
            <person name="Oshima K."/>
            <person name="Suda W."/>
            <person name="Iino T."/>
            <person name="Yuki M."/>
            <person name="Inoue J."/>
            <person name="Kitamura K."/>
            <person name="Iida T."/>
            <person name="Darby A."/>
            <person name="Hattori M."/>
            <person name="Ohkuma M."/>
        </authorList>
    </citation>
    <scope>NUCLEOTIDE SEQUENCE [LARGE SCALE GENOMIC DNA]</scope>
    <source>
        <strain evidence="1 2">JCM 21142</strain>
    </source>
</reference>
<keyword evidence="2" id="KW-1185">Reference proteome</keyword>
<evidence type="ECO:0000313" key="1">
    <source>
        <dbReference type="EMBL" id="GAF01888.1"/>
    </source>
</evidence>
<dbReference type="GO" id="GO:0003677">
    <property type="term" value="F:DNA binding"/>
    <property type="evidence" value="ECO:0007669"/>
    <property type="project" value="InterPro"/>
</dbReference>
<dbReference type="SUPFAM" id="SSF56349">
    <property type="entry name" value="DNA breaking-rejoining enzymes"/>
    <property type="match status" value="1"/>
</dbReference>
<comment type="caution">
    <text evidence="1">The sequence shown here is derived from an EMBL/GenBank/DDBJ whole genome shotgun (WGS) entry which is preliminary data.</text>
</comment>
<sequence length="131" mass="14924">MVTGNSKKLINSKLRSIRNFYEYLQKENANIINPAANLVLKGVRQKLPSNIIDFTELENIYQSYPSKAGQVKTNGNRSKRNKVTLGLLVYQGLTTEELHQLEPEHLKLKQGKIHVPGNRKRNGRTLDLQPC</sequence>
<organism evidence="1 2">
    <name type="scientific">Saccharicrinis fermentans DSM 9555 = JCM 21142</name>
    <dbReference type="NCBI Taxonomy" id="869213"/>
    <lineage>
        <taxon>Bacteria</taxon>
        <taxon>Pseudomonadati</taxon>
        <taxon>Bacteroidota</taxon>
        <taxon>Bacteroidia</taxon>
        <taxon>Marinilabiliales</taxon>
        <taxon>Marinilabiliaceae</taxon>
        <taxon>Saccharicrinis</taxon>
    </lineage>
</organism>
<accession>W7Y2T3</accession>
<name>W7Y2T3_9BACT</name>
<dbReference type="Proteomes" id="UP000019402">
    <property type="component" value="Unassembled WGS sequence"/>
</dbReference>
<dbReference type="AlphaFoldDB" id="W7Y2T3"/>
<dbReference type="EMBL" id="BAMD01000003">
    <property type="protein sequence ID" value="GAF01888.1"/>
    <property type="molecule type" value="Genomic_DNA"/>
</dbReference>
<dbReference type="STRING" id="869213.GCA_000517085_03503"/>
<dbReference type="InterPro" id="IPR011010">
    <property type="entry name" value="DNA_brk_join_enz"/>
</dbReference>
<gene>
    <name evidence="1" type="ORF">JCM21142_508</name>
</gene>
<dbReference type="OrthoDB" id="1407105at2"/>